<name>A0AAW1DL97_9HEMI</name>
<dbReference type="Proteomes" id="UP001461498">
    <property type="component" value="Unassembled WGS sequence"/>
</dbReference>
<reference evidence="1 2" key="1">
    <citation type="submission" date="2022-12" db="EMBL/GenBank/DDBJ databases">
        <title>Chromosome-level genome assembly of true bugs.</title>
        <authorList>
            <person name="Ma L."/>
            <person name="Li H."/>
        </authorList>
    </citation>
    <scope>NUCLEOTIDE SEQUENCE [LARGE SCALE GENOMIC DNA]</scope>
    <source>
        <strain evidence="1">Lab_2022b</strain>
    </source>
</reference>
<evidence type="ECO:0000313" key="1">
    <source>
        <dbReference type="EMBL" id="KAK9509928.1"/>
    </source>
</evidence>
<organism evidence="1 2">
    <name type="scientific">Rhynocoris fuscipes</name>
    <dbReference type="NCBI Taxonomy" id="488301"/>
    <lineage>
        <taxon>Eukaryota</taxon>
        <taxon>Metazoa</taxon>
        <taxon>Ecdysozoa</taxon>
        <taxon>Arthropoda</taxon>
        <taxon>Hexapoda</taxon>
        <taxon>Insecta</taxon>
        <taxon>Pterygota</taxon>
        <taxon>Neoptera</taxon>
        <taxon>Paraneoptera</taxon>
        <taxon>Hemiptera</taxon>
        <taxon>Heteroptera</taxon>
        <taxon>Panheteroptera</taxon>
        <taxon>Cimicomorpha</taxon>
        <taxon>Reduviidae</taxon>
        <taxon>Harpactorinae</taxon>
        <taxon>Harpactorini</taxon>
        <taxon>Rhynocoris</taxon>
    </lineage>
</organism>
<evidence type="ECO:0000313" key="2">
    <source>
        <dbReference type="Proteomes" id="UP001461498"/>
    </source>
</evidence>
<accession>A0AAW1DL97</accession>
<comment type="caution">
    <text evidence="1">The sequence shown here is derived from an EMBL/GenBank/DDBJ whole genome shotgun (WGS) entry which is preliminary data.</text>
</comment>
<dbReference type="EMBL" id="JAPXFL010000002">
    <property type="protein sequence ID" value="KAK9509928.1"/>
    <property type="molecule type" value="Genomic_DNA"/>
</dbReference>
<protein>
    <submittedName>
        <fullName evidence="1">Uncharacterized protein</fullName>
    </submittedName>
</protein>
<keyword evidence="2" id="KW-1185">Reference proteome</keyword>
<gene>
    <name evidence="1" type="ORF">O3M35_004815</name>
</gene>
<dbReference type="AlphaFoldDB" id="A0AAW1DL97"/>
<sequence length="59" mass="6795">MQDTNIRTSARTHTDVMKKIVKMGSGLVKTVISVEIRKSKFFMITILPLYREVINNNKV</sequence>
<proteinExistence type="predicted"/>